<evidence type="ECO:0000256" key="11">
    <source>
        <dbReference type="ARBA" id="ARBA00023317"/>
    </source>
</evidence>
<evidence type="ECO:0000259" key="12">
    <source>
        <dbReference type="Pfam" id="PF00224"/>
    </source>
</evidence>
<evidence type="ECO:0000256" key="5">
    <source>
        <dbReference type="ARBA" id="ARBA00022723"/>
    </source>
</evidence>
<dbReference type="InterPro" id="IPR001697">
    <property type="entry name" value="Pyr_Knase"/>
</dbReference>
<gene>
    <name evidence="13" type="ORF">METZ01_LOCUS400319</name>
</gene>
<dbReference type="EMBL" id="UINC01152998">
    <property type="protein sequence ID" value="SVD47465.1"/>
    <property type="molecule type" value="Genomic_DNA"/>
</dbReference>
<evidence type="ECO:0000256" key="1">
    <source>
        <dbReference type="ARBA" id="ARBA00004997"/>
    </source>
</evidence>
<proteinExistence type="inferred from homology"/>
<name>A0A382VN88_9ZZZZ</name>
<sequence length="284" mass="31039">HTKLSDLGNILKKLKSWTEVPICLDSEGAQIRNQDMVSERIHFKAGSTVKIHHQQVVGDAENISFTPQSVSREFNVGDIIRVDFNAVSLKVIEDANDYLIATVENGGGVGSNKAADLNRDIHLEAVTHKDKLGFAMGLKNGVKNFSLSFTNSADDVKKIREIIGSETNLISKIESIRGVINLGEILPLVDQILIDRGDLSRQVSIEKIPFLQRRIISYAKSKDVPVFVATNLLESMVKNRAPTRAEVNDVASTLLMGAQGLVLAAETAIGAHPLETVDMVYSLI</sequence>
<dbReference type="SUPFAM" id="SSF51621">
    <property type="entry name" value="Phosphoenolpyruvate/pyruvate domain"/>
    <property type="match status" value="1"/>
</dbReference>
<accession>A0A382VN88</accession>
<dbReference type="SUPFAM" id="SSF50800">
    <property type="entry name" value="PK beta-barrel domain-like"/>
    <property type="match status" value="1"/>
</dbReference>
<evidence type="ECO:0000313" key="13">
    <source>
        <dbReference type="EMBL" id="SVD47465.1"/>
    </source>
</evidence>
<dbReference type="PANTHER" id="PTHR11817">
    <property type="entry name" value="PYRUVATE KINASE"/>
    <property type="match status" value="1"/>
</dbReference>
<dbReference type="GO" id="GO:0005524">
    <property type="term" value="F:ATP binding"/>
    <property type="evidence" value="ECO:0007669"/>
    <property type="project" value="UniProtKB-KW"/>
</dbReference>
<dbReference type="Pfam" id="PF00224">
    <property type="entry name" value="PK"/>
    <property type="match status" value="1"/>
</dbReference>
<keyword evidence="5" id="KW-0479">Metal-binding</keyword>
<dbReference type="InterPro" id="IPR015806">
    <property type="entry name" value="Pyrv_Knase_insert_dom_sf"/>
</dbReference>
<evidence type="ECO:0000256" key="6">
    <source>
        <dbReference type="ARBA" id="ARBA00022741"/>
    </source>
</evidence>
<dbReference type="UniPathway" id="UPA00109">
    <property type="reaction ID" value="UER00188"/>
</dbReference>
<feature type="non-terminal residue" evidence="13">
    <location>
        <position position="284"/>
    </location>
</feature>
<feature type="non-terminal residue" evidence="13">
    <location>
        <position position="1"/>
    </location>
</feature>
<comment type="similarity">
    <text evidence="2">Belongs to the pyruvate kinase family.</text>
</comment>
<dbReference type="GO" id="GO:0016301">
    <property type="term" value="F:kinase activity"/>
    <property type="evidence" value="ECO:0007669"/>
    <property type="project" value="UniProtKB-KW"/>
</dbReference>
<evidence type="ECO:0000256" key="7">
    <source>
        <dbReference type="ARBA" id="ARBA00022777"/>
    </source>
</evidence>
<dbReference type="InterPro" id="IPR015813">
    <property type="entry name" value="Pyrv/PenolPyrv_kinase-like_dom"/>
</dbReference>
<keyword evidence="9" id="KW-0460">Magnesium</keyword>
<feature type="domain" description="Pyruvate kinase barrel" evidence="12">
    <location>
        <begin position="18"/>
        <end position="277"/>
    </location>
</feature>
<evidence type="ECO:0000256" key="9">
    <source>
        <dbReference type="ARBA" id="ARBA00022842"/>
    </source>
</evidence>
<dbReference type="Gene3D" id="3.20.20.60">
    <property type="entry name" value="Phosphoenolpyruvate-binding domains"/>
    <property type="match status" value="1"/>
</dbReference>
<dbReference type="InterPro" id="IPR015793">
    <property type="entry name" value="Pyrv_Knase_brl"/>
</dbReference>
<dbReference type="GO" id="GO:0000287">
    <property type="term" value="F:magnesium ion binding"/>
    <property type="evidence" value="ECO:0007669"/>
    <property type="project" value="InterPro"/>
</dbReference>
<keyword evidence="6" id="KW-0547">Nucleotide-binding</keyword>
<keyword evidence="10" id="KW-0324">Glycolysis</keyword>
<dbReference type="PRINTS" id="PR01050">
    <property type="entry name" value="PYRUVTKNASE"/>
</dbReference>
<dbReference type="GO" id="GO:0004743">
    <property type="term" value="F:pyruvate kinase activity"/>
    <property type="evidence" value="ECO:0007669"/>
    <property type="project" value="UniProtKB-EC"/>
</dbReference>
<evidence type="ECO:0000256" key="8">
    <source>
        <dbReference type="ARBA" id="ARBA00022840"/>
    </source>
</evidence>
<protein>
    <recommendedName>
        <fullName evidence="3">pyruvate kinase</fullName>
        <ecNumber evidence="3">2.7.1.40</ecNumber>
    </recommendedName>
</protein>
<organism evidence="13">
    <name type="scientific">marine metagenome</name>
    <dbReference type="NCBI Taxonomy" id="408172"/>
    <lineage>
        <taxon>unclassified sequences</taxon>
        <taxon>metagenomes</taxon>
        <taxon>ecological metagenomes</taxon>
    </lineage>
</organism>
<dbReference type="InterPro" id="IPR011037">
    <property type="entry name" value="Pyrv_Knase-like_insert_dom_sf"/>
</dbReference>
<comment type="pathway">
    <text evidence="1">Carbohydrate degradation; glycolysis; pyruvate from D-glyceraldehyde 3-phosphate: step 5/5.</text>
</comment>
<dbReference type="GO" id="GO:0030955">
    <property type="term" value="F:potassium ion binding"/>
    <property type="evidence" value="ECO:0007669"/>
    <property type="project" value="InterPro"/>
</dbReference>
<keyword evidence="4" id="KW-0808">Transferase</keyword>
<reference evidence="13" key="1">
    <citation type="submission" date="2018-05" db="EMBL/GenBank/DDBJ databases">
        <authorList>
            <person name="Lanie J.A."/>
            <person name="Ng W.-L."/>
            <person name="Kazmierczak K.M."/>
            <person name="Andrzejewski T.M."/>
            <person name="Davidsen T.M."/>
            <person name="Wayne K.J."/>
            <person name="Tettelin H."/>
            <person name="Glass J.I."/>
            <person name="Rusch D."/>
            <person name="Podicherti R."/>
            <person name="Tsui H.-C.T."/>
            <person name="Winkler M.E."/>
        </authorList>
    </citation>
    <scope>NUCLEOTIDE SEQUENCE</scope>
</reference>
<dbReference type="AlphaFoldDB" id="A0A382VN88"/>
<keyword evidence="8" id="KW-0067">ATP-binding</keyword>
<dbReference type="InterPro" id="IPR040442">
    <property type="entry name" value="Pyrv_kinase-like_dom_sf"/>
</dbReference>
<evidence type="ECO:0000256" key="10">
    <source>
        <dbReference type="ARBA" id="ARBA00023152"/>
    </source>
</evidence>
<evidence type="ECO:0000256" key="4">
    <source>
        <dbReference type="ARBA" id="ARBA00022679"/>
    </source>
</evidence>
<keyword evidence="7" id="KW-0418">Kinase</keyword>
<dbReference type="EC" id="2.7.1.40" evidence="3"/>
<evidence type="ECO:0000256" key="2">
    <source>
        <dbReference type="ARBA" id="ARBA00008663"/>
    </source>
</evidence>
<keyword evidence="11" id="KW-0670">Pyruvate</keyword>
<evidence type="ECO:0000256" key="3">
    <source>
        <dbReference type="ARBA" id="ARBA00012142"/>
    </source>
</evidence>
<dbReference type="Gene3D" id="2.40.33.10">
    <property type="entry name" value="PK beta-barrel domain-like"/>
    <property type="match status" value="1"/>
</dbReference>